<dbReference type="AlphaFoldDB" id="A0A383VXT2"/>
<dbReference type="GO" id="GO:0008270">
    <property type="term" value="F:zinc ion binding"/>
    <property type="evidence" value="ECO:0007669"/>
    <property type="project" value="UniProtKB-KW"/>
</dbReference>
<evidence type="ECO:0000256" key="3">
    <source>
        <dbReference type="ARBA" id="ARBA00022833"/>
    </source>
</evidence>
<dbReference type="Pfam" id="PF01753">
    <property type="entry name" value="zf-MYND"/>
    <property type="match status" value="1"/>
</dbReference>
<reference evidence="7 8" key="1">
    <citation type="submission" date="2016-10" db="EMBL/GenBank/DDBJ databases">
        <authorList>
            <person name="Cai Z."/>
        </authorList>
    </citation>
    <scope>NUCLEOTIDE SEQUENCE [LARGE SCALE GENOMIC DNA]</scope>
</reference>
<name>A0A383VXT2_TETOB</name>
<evidence type="ECO:0000313" key="7">
    <source>
        <dbReference type="EMBL" id="SZX69653.1"/>
    </source>
</evidence>
<feature type="domain" description="MYND-type" evidence="6">
    <location>
        <begin position="137"/>
        <end position="182"/>
    </location>
</feature>
<feature type="region of interest" description="Disordered" evidence="5">
    <location>
        <begin position="17"/>
        <end position="56"/>
    </location>
</feature>
<evidence type="ECO:0000256" key="2">
    <source>
        <dbReference type="ARBA" id="ARBA00022771"/>
    </source>
</evidence>
<gene>
    <name evidence="7" type="ORF">BQ4739_LOCUS9945</name>
</gene>
<proteinExistence type="predicted"/>
<dbReference type="SUPFAM" id="SSF144232">
    <property type="entry name" value="HIT/MYND zinc finger-like"/>
    <property type="match status" value="1"/>
</dbReference>
<evidence type="ECO:0000256" key="5">
    <source>
        <dbReference type="SAM" id="MobiDB-lite"/>
    </source>
</evidence>
<evidence type="ECO:0000313" key="8">
    <source>
        <dbReference type="Proteomes" id="UP000256970"/>
    </source>
</evidence>
<dbReference type="InterPro" id="IPR002893">
    <property type="entry name" value="Znf_MYND"/>
</dbReference>
<sequence length="193" mass="19844">MLQVVVAFTGTCIELPAPEAEPGGAAAATAAAATAEPSAASGASSSSSSSSRPGHSSSNKQVSWSYLLQLQSIPQWTAALAAFDAKWPGWRADVTPGYSAVDQDSSDTAMQQTAQQFTDAVELCSALAAAAPLQLVCNNPGCESLAQVSEAAASSKRCTRCRCHYCGVDCQTADWKRHKHACKGMAAAGLTCV</sequence>
<dbReference type="Proteomes" id="UP000256970">
    <property type="component" value="Unassembled WGS sequence"/>
</dbReference>
<keyword evidence="1" id="KW-0479">Metal-binding</keyword>
<dbReference type="STRING" id="3088.A0A383VXT2"/>
<organism evidence="7 8">
    <name type="scientific">Tetradesmus obliquus</name>
    <name type="common">Green alga</name>
    <name type="synonym">Acutodesmus obliquus</name>
    <dbReference type="NCBI Taxonomy" id="3088"/>
    <lineage>
        <taxon>Eukaryota</taxon>
        <taxon>Viridiplantae</taxon>
        <taxon>Chlorophyta</taxon>
        <taxon>core chlorophytes</taxon>
        <taxon>Chlorophyceae</taxon>
        <taxon>CS clade</taxon>
        <taxon>Sphaeropleales</taxon>
        <taxon>Scenedesmaceae</taxon>
        <taxon>Tetradesmus</taxon>
    </lineage>
</organism>
<dbReference type="PROSITE" id="PS50865">
    <property type="entry name" value="ZF_MYND_2"/>
    <property type="match status" value="1"/>
</dbReference>
<evidence type="ECO:0000259" key="6">
    <source>
        <dbReference type="PROSITE" id="PS50865"/>
    </source>
</evidence>
<dbReference type="EMBL" id="FNXT01000943">
    <property type="protein sequence ID" value="SZX69653.1"/>
    <property type="molecule type" value="Genomic_DNA"/>
</dbReference>
<accession>A0A383VXT2</accession>
<keyword evidence="3" id="KW-0862">Zinc</keyword>
<evidence type="ECO:0000256" key="4">
    <source>
        <dbReference type="PROSITE-ProRule" id="PRU00134"/>
    </source>
</evidence>
<keyword evidence="8" id="KW-1185">Reference proteome</keyword>
<protein>
    <recommendedName>
        <fullName evidence="6">MYND-type domain-containing protein</fullName>
    </recommendedName>
</protein>
<dbReference type="Gene3D" id="6.10.140.2220">
    <property type="match status" value="1"/>
</dbReference>
<keyword evidence="2 4" id="KW-0863">Zinc-finger</keyword>
<evidence type="ECO:0000256" key="1">
    <source>
        <dbReference type="ARBA" id="ARBA00022723"/>
    </source>
</evidence>